<keyword evidence="1" id="KW-1185">Reference proteome</keyword>
<dbReference type="Proteomes" id="UP000887565">
    <property type="component" value="Unplaced"/>
</dbReference>
<proteinExistence type="predicted"/>
<protein>
    <submittedName>
        <fullName evidence="2">Uncharacterized protein</fullName>
    </submittedName>
</protein>
<dbReference type="WBParaSite" id="nRc.2.0.1.t06815-RA">
    <property type="protein sequence ID" value="nRc.2.0.1.t06815-RA"/>
    <property type="gene ID" value="nRc.2.0.1.g06815"/>
</dbReference>
<evidence type="ECO:0000313" key="1">
    <source>
        <dbReference type="Proteomes" id="UP000887565"/>
    </source>
</evidence>
<evidence type="ECO:0000313" key="2">
    <source>
        <dbReference type="WBParaSite" id="nRc.2.0.1.t06815-RA"/>
    </source>
</evidence>
<dbReference type="AlphaFoldDB" id="A0A915HYA1"/>
<name>A0A915HYA1_ROMCU</name>
<accession>A0A915HYA1</accession>
<organism evidence="1 2">
    <name type="scientific">Romanomermis culicivorax</name>
    <name type="common">Nematode worm</name>
    <dbReference type="NCBI Taxonomy" id="13658"/>
    <lineage>
        <taxon>Eukaryota</taxon>
        <taxon>Metazoa</taxon>
        <taxon>Ecdysozoa</taxon>
        <taxon>Nematoda</taxon>
        <taxon>Enoplea</taxon>
        <taxon>Dorylaimia</taxon>
        <taxon>Mermithida</taxon>
        <taxon>Mermithoidea</taxon>
        <taxon>Mermithidae</taxon>
        <taxon>Romanomermis</taxon>
    </lineage>
</organism>
<sequence length="74" mass="8325">MKNCTTACLTSMLHMCMGPDFTVRLITRPGLRKVLTRNLGYYRLMQSGTISLGQVSGLGKQYPLEPTVFFLRNP</sequence>
<reference evidence="2" key="1">
    <citation type="submission" date="2022-11" db="UniProtKB">
        <authorList>
            <consortium name="WormBaseParasite"/>
        </authorList>
    </citation>
    <scope>IDENTIFICATION</scope>
</reference>